<protein>
    <submittedName>
        <fullName evidence="2">Uncharacterized protein</fullName>
    </submittedName>
</protein>
<reference evidence="2 3" key="1">
    <citation type="journal article" date="2015" name="Sci. Rep.">
        <title>The power of single molecule real-time sequencing technology in the de novo assembly of a eukaryotic genome.</title>
        <authorList>
            <person name="Sakai H."/>
            <person name="Naito K."/>
            <person name="Ogiso-Tanaka E."/>
            <person name="Takahashi Y."/>
            <person name="Iseki K."/>
            <person name="Muto C."/>
            <person name="Satou K."/>
            <person name="Teruya K."/>
            <person name="Shiroma A."/>
            <person name="Shimoji M."/>
            <person name="Hirano T."/>
            <person name="Itoh T."/>
            <person name="Kaga A."/>
            <person name="Tomooka N."/>
        </authorList>
    </citation>
    <scope>NUCLEOTIDE SEQUENCE [LARGE SCALE GENOMIC DNA]</scope>
    <source>
        <strain evidence="3">cv. Shumari</strain>
    </source>
</reference>
<sequence length="83" mass="9414">AICNNYNSIFAFIFFKLLCHSSFGVFCGFVVALFSECSLALWGTLWFKTISQRAYTFKTSLQNLGKPKCVTFSSLLCFILQKC</sequence>
<feature type="non-terminal residue" evidence="2">
    <location>
        <position position="1"/>
    </location>
</feature>
<keyword evidence="1" id="KW-1133">Transmembrane helix</keyword>
<feature type="transmembrane region" description="Helical" evidence="1">
    <location>
        <begin position="23"/>
        <end position="47"/>
    </location>
</feature>
<evidence type="ECO:0000313" key="2">
    <source>
        <dbReference type="EMBL" id="BAT99245.1"/>
    </source>
</evidence>
<dbReference type="Proteomes" id="UP000291084">
    <property type="component" value="Chromosome 10"/>
</dbReference>
<accession>A0A0S3T273</accession>
<gene>
    <name evidence="2" type="primary">Vigan.10G064700</name>
    <name evidence="2" type="ORF">VIGAN_10064700</name>
</gene>
<proteinExistence type="predicted"/>
<keyword evidence="1" id="KW-0812">Transmembrane</keyword>
<dbReference type="AlphaFoldDB" id="A0A0S3T273"/>
<organism evidence="2 3">
    <name type="scientific">Vigna angularis var. angularis</name>
    <dbReference type="NCBI Taxonomy" id="157739"/>
    <lineage>
        <taxon>Eukaryota</taxon>
        <taxon>Viridiplantae</taxon>
        <taxon>Streptophyta</taxon>
        <taxon>Embryophyta</taxon>
        <taxon>Tracheophyta</taxon>
        <taxon>Spermatophyta</taxon>
        <taxon>Magnoliopsida</taxon>
        <taxon>eudicotyledons</taxon>
        <taxon>Gunneridae</taxon>
        <taxon>Pentapetalae</taxon>
        <taxon>rosids</taxon>
        <taxon>fabids</taxon>
        <taxon>Fabales</taxon>
        <taxon>Fabaceae</taxon>
        <taxon>Papilionoideae</taxon>
        <taxon>50 kb inversion clade</taxon>
        <taxon>NPAAA clade</taxon>
        <taxon>indigoferoid/millettioid clade</taxon>
        <taxon>Phaseoleae</taxon>
        <taxon>Vigna</taxon>
    </lineage>
</organism>
<keyword evidence="3" id="KW-1185">Reference proteome</keyword>
<keyword evidence="1" id="KW-0472">Membrane</keyword>
<dbReference type="EMBL" id="AP015043">
    <property type="protein sequence ID" value="BAT99245.1"/>
    <property type="molecule type" value="Genomic_DNA"/>
</dbReference>
<evidence type="ECO:0000256" key="1">
    <source>
        <dbReference type="SAM" id="Phobius"/>
    </source>
</evidence>
<evidence type="ECO:0000313" key="3">
    <source>
        <dbReference type="Proteomes" id="UP000291084"/>
    </source>
</evidence>
<name>A0A0S3T273_PHAAN</name>